<dbReference type="GO" id="GO:0004497">
    <property type="term" value="F:monooxygenase activity"/>
    <property type="evidence" value="ECO:0007669"/>
    <property type="project" value="UniProtKB-KW"/>
</dbReference>
<keyword evidence="4" id="KW-1185">Reference proteome</keyword>
<organism evidence="3 4">
    <name type="scientific">Plantactinospora alkalitolerans</name>
    <dbReference type="NCBI Taxonomy" id="2789879"/>
    <lineage>
        <taxon>Bacteria</taxon>
        <taxon>Bacillati</taxon>
        <taxon>Actinomycetota</taxon>
        <taxon>Actinomycetes</taxon>
        <taxon>Micromonosporales</taxon>
        <taxon>Micromonosporaceae</taxon>
        <taxon>Plantactinospora</taxon>
    </lineage>
</organism>
<comment type="caution">
    <text evidence="3">The sequence shown here is derived from an EMBL/GenBank/DDBJ whole genome shotgun (WGS) entry which is preliminary data.</text>
</comment>
<dbReference type="InterPro" id="IPR036188">
    <property type="entry name" value="FAD/NAD-bd_sf"/>
</dbReference>
<feature type="domain" description="FAD-binding" evidence="2">
    <location>
        <begin position="8"/>
        <end position="342"/>
    </location>
</feature>
<keyword evidence="3" id="KW-0560">Oxidoreductase</keyword>
<dbReference type="PRINTS" id="PR00420">
    <property type="entry name" value="RNGMNOXGNASE"/>
</dbReference>
<keyword evidence="3" id="KW-0503">Monooxygenase</keyword>
<dbReference type="PANTHER" id="PTHR43422">
    <property type="entry name" value="THIAMINE THIAZOLE SYNTHASE"/>
    <property type="match status" value="1"/>
</dbReference>
<sequence length="470" mass="50936">MKTPRHAVVAGAGLAGTLAATVLAEDGYSVTLIERDRLPTGPAARKGTPQARHAHLLWSGGARALDYLLPGTTDRLLAAGAHHIGVPSNLVSMSAQGWFQRYPDGQQFLITCSRDLLDWVIRDQALSAGDIVVRDTTHVLELLGDSTRLTGVRIRDQQTQFTEDLHAEFVVDATGRGSHAPEWLSDLGLPAVQEEIVDSGLAYATRLFRAPATATHSFPVVNVQADPREPRPGQTATLLPIEGDRWLVTLSGTRGGEPTTDEDRFVEFARAVRHPIVGDLIASAQPSGPVIGSRSTVNRRRYYERLPHWPHGLAVLGDAVATFNPIYGQGMSVAAHGVAALRGGLRKHHHAPEAAQKIQQMVARTVEPAWLMATGQDILYPSAIGRRPPATARLAQRYFERMMKTGTSRRTVAYALLDVFSLSAPMRSLLSPRIVLETILGPKHPPPSEPPLTAEELSALCSETEHPNSP</sequence>
<evidence type="ECO:0000256" key="1">
    <source>
        <dbReference type="SAM" id="MobiDB-lite"/>
    </source>
</evidence>
<dbReference type="InterPro" id="IPR002938">
    <property type="entry name" value="FAD-bd"/>
</dbReference>
<evidence type="ECO:0000313" key="3">
    <source>
        <dbReference type="EMBL" id="MBF9132721.1"/>
    </source>
</evidence>
<dbReference type="EMBL" id="JADPUN010000247">
    <property type="protein sequence ID" value="MBF9132721.1"/>
    <property type="molecule type" value="Genomic_DNA"/>
</dbReference>
<protein>
    <submittedName>
        <fullName evidence="3">FAD-dependent monooxygenase</fullName>
    </submittedName>
</protein>
<proteinExistence type="predicted"/>
<gene>
    <name evidence="3" type="ORF">I0C86_27750</name>
</gene>
<reference evidence="3 4" key="1">
    <citation type="submission" date="2020-11" db="EMBL/GenBank/DDBJ databases">
        <title>A novel isolate from a Black sea contaminated sediment with potential to produce alkanes: Plantactinospora alkalitolerans sp. nov.</title>
        <authorList>
            <person name="Carro L."/>
            <person name="Veyisoglu A."/>
            <person name="Guven K."/>
            <person name="Schumann P."/>
            <person name="Klenk H.-P."/>
            <person name="Sahin N."/>
        </authorList>
    </citation>
    <scope>NUCLEOTIDE SEQUENCE [LARGE SCALE GENOMIC DNA]</scope>
    <source>
        <strain evidence="3 4">S1510</strain>
    </source>
</reference>
<dbReference type="Gene3D" id="3.50.50.60">
    <property type="entry name" value="FAD/NAD(P)-binding domain"/>
    <property type="match status" value="1"/>
</dbReference>
<accession>A0ABS0H344</accession>
<evidence type="ECO:0000313" key="4">
    <source>
        <dbReference type="Proteomes" id="UP000638560"/>
    </source>
</evidence>
<evidence type="ECO:0000259" key="2">
    <source>
        <dbReference type="Pfam" id="PF01494"/>
    </source>
</evidence>
<dbReference type="Proteomes" id="UP000638560">
    <property type="component" value="Unassembled WGS sequence"/>
</dbReference>
<dbReference type="Pfam" id="PF01494">
    <property type="entry name" value="FAD_binding_3"/>
    <property type="match status" value="1"/>
</dbReference>
<dbReference type="PANTHER" id="PTHR43422:SF3">
    <property type="entry name" value="THIAMINE THIAZOLE SYNTHASE"/>
    <property type="match status" value="1"/>
</dbReference>
<feature type="region of interest" description="Disordered" evidence="1">
    <location>
        <begin position="442"/>
        <end position="470"/>
    </location>
</feature>
<dbReference type="RefSeq" id="WP_196204284.1">
    <property type="nucleotide sequence ID" value="NZ_JADPUN010000247.1"/>
</dbReference>
<name>A0ABS0H344_9ACTN</name>
<dbReference type="SUPFAM" id="SSF51905">
    <property type="entry name" value="FAD/NAD(P)-binding domain"/>
    <property type="match status" value="1"/>
</dbReference>